<feature type="region of interest" description="Disordered" evidence="1">
    <location>
        <begin position="90"/>
        <end position="117"/>
    </location>
</feature>
<proteinExistence type="predicted"/>
<organism evidence="2">
    <name type="scientific">freshwater metagenome</name>
    <dbReference type="NCBI Taxonomy" id="449393"/>
    <lineage>
        <taxon>unclassified sequences</taxon>
        <taxon>metagenomes</taxon>
        <taxon>ecological metagenomes</taxon>
    </lineage>
</organism>
<reference evidence="2" key="1">
    <citation type="submission" date="2020-05" db="EMBL/GenBank/DDBJ databases">
        <authorList>
            <person name="Chiriac C."/>
            <person name="Salcher M."/>
            <person name="Ghai R."/>
            <person name="Kavagutti S V."/>
        </authorList>
    </citation>
    <scope>NUCLEOTIDE SEQUENCE</scope>
</reference>
<dbReference type="AlphaFoldDB" id="A0A6J7RGV6"/>
<accession>A0A6J7RGV6</accession>
<sequence>MHVHLKTEAVEFCYGGVEQVGLEEGDSAVVGVAAAAVAVGLQHRAGVVLKHSVGHDLDGRGVERASRHGFPGLHEAVDLLETAIALPPQRPNHVRREPVGRGEASVGRGGVGRDPGVLPGGDAVSVEEGLCVQQRALPVDHRRNRQHVVVHRVGRTLVEGSGGLSGDGIALDSPVDGVGGVAGDTCQLERPTVDPGPVHIAVKQEHGPIGYHRVEVLLTRSAAGEVLHGPATADDPLVVGVRVGVRSNRGEVVVATLDIVEKDVHSVATAEGRMDVRVLEPRNHHASWQVAPHRARAG</sequence>
<dbReference type="EMBL" id="CAFBOZ010000411">
    <property type="protein sequence ID" value="CAB5028053.1"/>
    <property type="molecule type" value="Genomic_DNA"/>
</dbReference>
<evidence type="ECO:0000256" key="1">
    <source>
        <dbReference type="SAM" id="MobiDB-lite"/>
    </source>
</evidence>
<evidence type="ECO:0000313" key="2">
    <source>
        <dbReference type="EMBL" id="CAB5028053.1"/>
    </source>
</evidence>
<name>A0A6J7RGV6_9ZZZZ</name>
<protein>
    <submittedName>
        <fullName evidence="2">Unannotated protein</fullName>
    </submittedName>
</protein>
<gene>
    <name evidence="2" type="ORF">UFOPK3992_02135</name>
</gene>